<evidence type="ECO:0000313" key="1">
    <source>
        <dbReference type="EMBL" id="MFC6726834.1"/>
    </source>
</evidence>
<feature type="non-terminal residue" evidence="1">
    <location>
        <position position="195"/>
    </location>
</feature>
<evidence type="ECO:0000313" key="2">
    <source>
        <dbReference type="Proteomes" id="UP001596328"/>
    </source>
</evidence>
<dbReference type="AlphaFoldDB" id="A0ABD5S5E3"/>
<proteinExistence type="predicted"/>
<dbReference type="InterPro" id="IPR024705">
    <property type="entry name" value="Ssp411"/>
</dbReference>
<feature type="non-terminal residue" evidence="1">
    <location>
        <position position="1"/>
    </location>
</feature>
<dbReference type="InterPro" id="IPR012341">
    <property type="entry name" value="6hp_glycosidase-like_sf"/>
</dbReference>
<gene>
    <name evidence="1" type="ORF">ACFQE1_21150</name>
</gene>
<dbReference type="InterPro" id="IPR008928">
    <property type="entry name" value="6-hairpin_glycosidase_sf"/>
</dbReference>
<dbReference type="SUPFAM" id="SSF48208">
    <property type="entry name" value="Six-hairpin glycosidases"/>
    <property type="match status" value="1"/>
</dbReference>
<sequence length="195" mass="21836">AYVRSGRSEALDVAVETLDAMANGGLYDQVGGGFHRYATDPEWTVPHFEKMLYDNAELPKAYLGGYQVTGECRYARIAQETFAFVERELRHPDGGFYSTLDARSEGEEGRFYVWTPEQVREALGGVDADLFCDYYGVRSGGNFEGGRTVLTVATGIAELAEEYDLEATEVRRRLMEARVSAFEARGSRTRPDRDE</sequence>
<organism evidence="1 2">
    <name type="scientific">Halobium palmae</name>
    <dbReference type="NCBI Taxonomy" id="1776492"/>
    <lineage>
        <taxon>Archaea</taxon>
        <taxon>Methanobacteriati</taxon>
        <taxon>Methanobacteriota</taxon>
        <taxon>Stenosarchaea group</taxon>
        <taxon>Halobacteria</taxon>
        <taxon>Halobacteriales</taxon>
        <taxon>Haloferacaceae</taxon>
        <taxon>Halobium</taxon>
    </lineage>
</organism>
<comment type="caution">
    <text evidence="1">The sequence shown here is derived from an EMBL/GenBank/DDBJ whole genome shotgun (WGS) entry which is preliminary data.</text>
</comment>
<dbReference type="EMBL" id="JBHSWU010001433">
    <property type="protein sequence ID" value="MFC6726834.1"/>
    <property type="molecule type" value="Genomic_DNA"/>
</dbReference>
<keyword evidence="2" id="KW-1185">Reference proteome</keyword>
<protein>
    <submittedName>
        <fullName evidence="1">Thioredoxin domain-containing protein</fullName>
    </submittedName>
</protein>
<dbReference type="Gene3D" id="1.50.10.10">
    <property type="match status" value="1"/>
</dbReference>
<dbReference type="PANTHER" id="PTHR42899:SF1">
    <property type="entry name" value="SPERMATOGENESIS-ASSOCIATED PROTEIN 20"/>
    <property type="match status" value="1"/>
</dbReference>
<accession>A0ABD5S5E3</accession>
<dbReference type="PANTHER" id="PTHR42899">
    <property type="entry name" value="SPERMATOGENESIS-ASSOCIATED PROTEIN 20"/>
    <property type="match status" value="1"/>
</dbReference>
<name>A0ABD5S5E3_9EURY</name>
<dbReference type="Proteomes" id="UP001596328">
    <property type="component" value="Unassembled WGS sequence"/>
</dbReference>
<reference evidence="1 2" key="1">
    <citation type="journal article" date="2019" name="Int. J. Syst. Evol. Microbiol.">
        <title>The Global Catalogue of Microorganisms (GCM) 10K type strain sequencing project: providing services to taxonomists for standard genome sequencing and annotation.</title>
        <authorList>
            <consortium name="The Broad Institute Genomics Platform"/>
            <consortium name="The Broad Institute Genome Sequencing Center for Infectious Disease"/>
            <person name="Wu L."/>
            <person name="Ma J."/>
        </authorList>
    </citation>
    <scope>NUCLEOTIDE SEQUENCE [LARGE SCALE GENOMIC DNA]</scope>
    <source>
        <strain evidence="1 2">NBRC 111368</strain>
    </source>
</reference>